<gene>
    <name evidence="1" type="ORF">L915_15258</name>
    <name evidence="2" type="ORF">L916_15149</name>
</gene>
<accession>W2G726</accession>
<dbReference type="AlphaFoldDB" id="W2G726"/>
<evidence type="ECO:0000313" key="2">
    <source>
        <dbReference type="EMBL" id="ETL32277.1"/>
    </source>
</evidence>
<evidence type="ECO:0000313" key="1">
    <source>
        <dbReference type="EMBL" id="ETK78843.1"/>
    </source>
</evidence>
<dbReference type="Proteomes" id="UP000053864">
    <property type="component" value="Unassembled WGS sequence"/>
</dbReference>
<name>W2G726_PHYNI</name>
<dbReference type="EMBL" id="KI674888">
    <property type="protein sequence ID" value="ETL32277.1"/>
    <property type="molecule type" value="Genomic_DNA"/>
</dbReference>
<reference evidence="2" key="2">
    <citation type="submission" date="2013-11" db="EMBL/GenBank/DDBJ databases">
        <title>The Genome Sequence of Phytophthora parasitica CJ05E6.</title>
        <authorList>
            <consortium name="The Broad Institute Genomics Platform"/>
            <person name="Russ C."/>
            <person name="Tyler B."/>
            <person name="Panabieres F."/>
            <person name="Shan W."/>
            <person name="Tripathy S."/>
            <person name="Grunwald N."/>
            <person name="Machado M."/>
            <person name="Johnson C.S."/>
            <person name="Arredondo F."/>
            <person name="Hong C."/>
            <person name="Coffey M."/>
            <person name="Young S.K."/>
            <person name="Zeng Q."/>
            <person name="Gargeya S."/>
            <person name="Fitzgerald M."/>
            <person name="Abouelleil A."/>
            <person name="Alvarado L."/>
            <person name="Chapman S.B."/>
            <person name="Gainer-Dewar J."/>
            <person name="Goldberg J."/>
            <person name="Griggs A."/>
            <person name="Gujja S."/>
            <person name="Hansen M."/>
            <person name="Howarth C."/>
            <person name="Imamovic A."/>
            <person name="Ireland A."/>
            <person name="Larimer J."/>
            <person name="McCowan C."/>
            <person name="Murphy C."/>
            <person name="Pearson M."/>
            <person name="Poon T.W."/>
            <person name="Priest M."/>
            <person name="Roberts A."/>
            <person name="Saif S."/>
            <person name="Shea T."/>
            <person name="Sykes S."/>
            <person name="Wortman J."/>
            <person name="Nusbaum C."/>
            <person name="Birren B."/>
        </authorList>
    </citation>
    <scope>NUCLEOTIDE SEQUENCE [LARGE SCALE GENOMIC DNA]</scope>
    <source>
        <strain evidence="2">CJ05E6</strain>
    </source>
</reference>
<organism evidence="1">
    <name type="scientific">Phytophthora nicotianae</name>
    <name type="common">Potato buckeye rot agent</name>
    <name type="synonym">Phytophthora parasitica</name>
    <dbReference type="NCBI Taxonomy" id="4792"/>
    <lineage>
        <taxon>Eukaryota</taxon>
        <taxon>Sar</taxon>
        <taxon>Stramenopiles</taxon>
        <taxon>Oomycota</taxon>
        <taxon>Peronosporomycetes</taxon>
        <taxon>Peronosporales</taxon>
        <taxon>Peronosporaceae</taxon>
        <taxon>Phytophthora</taxon>
    </lineage>
</organism>
<reference evidence="1" key="1">
    <citation type="submission" date="2013-11" db="EMBL/GenBank/DDBJ databases">
        <title>The Genome Sequence of Phytophthora parasitica CJ02B3.</title>
        <authorList>
            <consortium name="The Broad Institute Genomics Platform"/>
            <person name="Russ C."/>
            <person name="Tyler B."/>
            <person name="Panabieres F."/>
            <person name="Shan W."/>
            <person name="Tripathy S."/>
            <person name="Grunwald N."/>
            <person name="Machado M."/>
            <person name="Johnson C.S."/>
            <person name="Arredondo F."/>
            <person name="Hong C."/>
            <person name="Coffey M."/>
            <person name="Young S.K."/>
            <person name="Zeng Q."/>
            <person name="Gargeya S."/>
            <person name="Fitzgerald M."/>
            <person name="Abouelleil A."/>
            <person name="Alvarado L."/>
            <person name="Chapman S.B."/>
            <person name="Gainer-Dewar J."/>
            <person name="Goldberg J."/>
            <person name="Griggs A."/>
            <person name="Gujja S."/>
            <person name="Hansen M."/>
            <person name="Howarth C."/>
            <person name="Imamovic A."/>
            <person name="Ireland A."/>
            <person name="Larimer J."/>
            <person name="McCowan C."/>
            <person name="Murphy C."/>
            <person name="Pearson M."/>
            <person name="Poon T.W."/>
            <person name="Priest M."/>
            <person name="Roberts A."/>
            <person name="Saif S."/>
            <person name="Shea T."/>
            <person name="Sykes S."/>
            <person name="Wortman J."/>
            <person name="Nusbaum C."/>
            <person name="Birren B."/>
        </authorList>
    </citation>
    <scope>NUCLEOTIDE SEQUENCE [LARGE SCALE GENOMIC DNA]</scope>
    <source>
        <strain evidence="1">CJ02B3</strain>
    </source>
</reference>
<dbReference type="EMBL" id="KI688132">
    <property type="protein sequence ID" value="ETK78843.1"/>
    <property type="molecule type" value="Genomic_DNA"/>
</dbReference>
<proteinExistence type="predicted"/>
<dbReference type="Proteomes" id="UP000053236">
    <property type="component" value="Unassembled WGS sequence"/>
</dbReference>
<protein>
    <submittedName>
        <fullName evidence="1">Uncharacterized protein</fullName>
    </submittedName>
</protein>
<sequence>MVRATKCFKSILGLTKSLIKYIRFLKVKDPDTPQVQILAILYQTDNVVIDIPVAVAYCLGKKVTEDVKLADRVLTTAELILREIMRNPDGIVSSWGEFTSFMKNITLDDTVNSLSEDDITM</sequence>